<keyword evidence="3" id="KW-1133">Transmembrane helix</keyword>
<organism evidence="4 5">
    <name type="scientific">Plasmodium gallinaceum</name>
    <dbReference type="NCBI Taxonomy" id="5849"/>
    <lineage>
        <taxon>Eukaryota</taxon>
        <taxon>Sar</taxon>
        <taxon>Alveolata</taxon>
        <taxon>Apicomplexa</taxon>
        <taxon>Aconoidasida</taxon>
        <taxon>Haemosporida</taxon>
        <taxon>Plasmodiidae</taxon>
        <taxon>Plasmodium</taxon>
        <taxon>Plasmodium (Haemamoeba)</taxon>
    </lineage>
</organism>
<dbReference type="OMA" id="TIMLEIF"/>
<feature type="compositionally biased region" description="Low complexity" evidence="2">
    <location>
        <begin position="87"/>
        <end position="97"/>
    </location>
</feature>
<dbReference type="RefSeq" id="XP_028530776.1">
    <property type="nucleotide sequence ID" value="XM_028674423.1"/>
</dbReference>
<feature type="compositionally biased region" description="Low complexity" evidence="2">
    <location>
        <begin position="12"/>
        <end position="25"/>
    </location>
</feature>
<protein>
    <submittedName>
        <fullName evidence="4">Surface-associated interspersed protein (SURFIN)</fullName>
    </submittedName>
</protein>
<evidence type="ECO:0000313" key="4">
    <source>
        <dbReference type="EMBL" id="CRG97977.1"/>
    </source>
</evidence>
<feature type="coiled-coil region" evidence="1">
    <location>
        <begin position="1140"/>
        <end position="1211"/>
    </location>
</feature>
<name>A0A1J1H089_PLAGA</name>
<feature type="compositionally biased region" description="Low complexity" evidence="2">
    <location>
        <begin position="141"/>
        <end position="158"/>
    </location>
</feature>
<keyword evidence="3" id="KW-0472">Membrane</keyword>
<feature type="compositionally biased region" description="Polar residues" evidence="2">
    <location>
        <begin position="109"/>
        <end position="140"/>
    </location>
</feature>
<proteinExistence type="predicted"/>
<keyword evidence="5" id="KW-1185">Reference proteome</keyword>
<evidence type="ECO:0000256" key="2">
    <source>
        <dbReference type="SAM" id="MobiDB-lite"/>
    </source>
</evidence>
<dbReference type="VEuPathDB" id="PlasmoDB:PGAL8A_00040700"/>
<reference evidence="4" key="1">
    <citation type="submission" date="2015-04" db="EMBL/GenBank/DDBJ databases">
        <authorList>
            <consortium name="Pathogen Informatics"/>
        </authorList>
    </citation>
    <scope>NUCLEOTIDE SEQUENCE [LARGE SCALE GENOMIC DNA]</scope>
    <source>
        <strain evidence="4">8A</strain>
    </source>
</reference>
<feature type="non-terminal residue" evidence="4">
    <location>
        <position position="1"/>
    </location>
</feature>
<feature type="coiled-coil region" evidence="1">
    <location>
        <begin position="1071"/>
        <end position="1105"/>
    </location>
</feature>
<accession>A0A1J1H089</accession>
<evidence type="ECO:0000256" key="1">
    <source>
        <dbReference type="SAM" id="Coils"/>
    </source>
</evidence>
<evidence type="ECO:0000313" key="5">
    <source>
        <dbReference type="Proteomes" id="UP000220797"/>
    </source>
</evidence>
<dbReference type="GeneID" id="39728931"/>
<sequence>LNPEPLKAENQTTQETITTTSAEVTTEPNLLSKDTTPSVSIQTSMDSKTIIATEHGLSHNMNTTEPNENGTITLSVNKSLSNADSYTSSPTIIPSSSKNDSKSHLTDNIIHSPTSPNASKISSTFPTSLSPLKAVSSSNDTTSFPYSSTPPTTLPTPETKTELFANKSISSNDTIVHSTTPSKSLLFPVANPSPSTITDSPITHSSIASLETHNPITQNLQNTPASFIQDSQIIPLNITQNNTIGNNVIAIPSGTAFLNKSTMQPQLENNTEVTPTVKPTGSVLITIAPIGIILLGIILLLILVCRCTPIGSWLRNRRSKKKKKIKKKIKKISKEPILMSSSDIKNEPINSGKYSLLYQEKHLPLCEVSFESEQNLKYRQTKKFMKSENKHNGEIVELSMLKNELPINEDKLNEGDPKNEIEEDELNVNKYTNKIRKKKSIKNGLAKDSVHVVGYSWNNTLNDEEKNEINVKTEKSLYENELKNSGNNVSINSEMCNWNTRKNTYIITLLEYKKEEWELIKNEFLKICIEVFEKDEKTSYLKEAGNNLIKEREEENSIVVTEKNSSILDKWKKEEWFINLKKEWKKEEEKLLEYLEEYEIENLTVEEKSNLMLDKKKKSWRKWLEKQREYSNEYKKQDWFMKLLEEYEKVGIYKNIMEEKIEKISVKKQENEINNEIDKDKMKKNLTQKMLIDIYMMVLNECKKEEMEREKDELFKTNTEGLGIQRNLDEEVNILKKIEEERSWNCLLEKKKEDIEKWKREKWFVELMLEWNENEQKYLEELNKKMLEKKNQERITNIALERQKILWKKHWDDIRKKWIENDNKEEWFTKLVDEVKSKENEYRSEITKKNIEKKKENIEIFEPIGEINRKVKEVKKYEKTHLDDTDERINYIMMKKKLMWKTIVEIHMIVLEECKKEEWMLNRGKFLEACLEEFKKEEKEKYTKKIENDLILIGEEEENISTIMLEIQKLLWKKWVERNKSMLEKWKREEWFINLKKEWENEQRNFGETIKESEIIQINSGENLMLEKQKKIWKQWLKKQRIWFIEHSEDKWFKDLLDEYKKEEEYEKELTKRDVKKIKEIQKNIKELEQEKSEEIEKSRKKKKLIQKVLIEIHMTVLEEYKKEEMKREIEGFFNIIRNEMKIQENLHEKINILEKIEEERNWNSLLEKKKEDIEKWKREKWFVELMLEWNDNEQKYLEELNKKMLEKKNQERITNIALERQKIVLKKHWEGIRKKWIENDNKEKWFTKLVDDVESKENEYRSEITKKNIEKKKENIEIFEPIVEINRKGKEKITKYENTHPQDIDEKINSIINKKKIKWKTIVEIHMIVLEECKKEEWMLNRGKFLEACLEEFKNEDKGKYTKKIENDLILIGEEEENISTIMLEIFFFFFFETYKNLCFN</sequence>
<feature type="transmembrane region" description="Helical" evidence="3">
    <location>
        <begin position="283"/>
        <end position="314"/>
    </location>
</feature>
<keyword evidence="3" id="KW-0812">Transmembrane</keyword>
<feature type="region of interest" description="Disordered" evidence="2">
    <location>
        <begin position="1"/>
        <end position="25"/>
    </location>
</feature>
<dbReference type="OrthoDB" id="27073at2759"/>
<dbReference type="EMBL" id="CVMV01000132">
    <property type="protein sequence ID" value="CRG97977.1"/>
    <property type="molecule type" value="Genomic_DNA"/>
</dbReference>
<keyword evidence="1" id="KW-0175">Coiled coil</keyword>
<feature type="region of interest" description="Disordered" evidence="2">
    <location>
        <begin position="83"/>
        <end position="158"/>
    </location>
</feature>
<gene>
    <name evidence="4" type="ORF">PGAL8A_00040700</name>
</gene>
<comment type="caution">
    <text evidence="4">The sequence shown here is derived from an EMBL/GenBank/DDBJ whole genome shotgun (WGS) entry which is preliminary data.</text>
</comment>
<dbReference type="Proteomes" id="UP000220797">
    <property type="component" value="Unassembled WGS sequence"/>
</dbReference>
<evidence type="ECO:0000256" key="3">
    <source>
        <dbReference type="SAM" id="Phobius"/>
    </source>
</evidence>